<comment type="catalytic activity">
    <reaction evidence="14">
        <text>[(1-&gt;4)-beta-D-glucosyl]n+m + reduced acceptor + O2 = 4-dehydro-beta-D-glucosyl-[(1-&gt;4)-beta-D-glucosyl]n-1 + [(1-&gt;4)-beta-D-glucosyl]m + acceptor + H2O.</text>
        <dbReference type="EC" id="1.14.99.56"/>
    </reaction>
</comment>
<evidence type="ECO:0000256" key="11">
    <source>
        <dbReference type="ARBA" id="ARBA00023277"/>
    </source>
</evidence>
<dbReference type="PANTHER" id="PTHR33353:SF10">
    <property type="entry name" value="ENDO-BETA-1,4-GLUCANASE D"/>
    <property type="match status" value="1"/>
</dbReference>
<name>A0ABR2HYZ1_9PEZI</name>
<evidence type="ECO:0000256" key="10">
    <source>
        <dbReference type="ARBA" id="ARBA00023157"/>
    </source>
</evidence>
<keyword evidence="5" id="KW-0732">Signal</keyword>
<dbReference type="EMBL" id="JAPCWZ010000007">
    <property type="protein sequence ID" value="KAK8854987.1"/>
    <property type="molecule type" value="Genomic_DNA"/>
</dbReference>
<evidence type="ECO:0000256" key="12">
    <source>
        <dbReference type="ARBA" id="ARBA00023326"/>
    </source>
</evidence>
<keyword evidence="8" id="KW-0186">Copper</keyword>
<evidence type="ECO:0000256" key="14">
    <source>
        <dbReference type="ARBA" id="ARBA00045077"/>
    </source>
</evidence>
<keyword evidence="3" id="KW-0964">Secreted</keyword>
<evidence type="ECO:0000256" key="9">
    <source>
        <dbReference type="ARBA" id="ARBA00023033"/>
    </source>
</evidence>
<evidence type="ECO:0000256" key="13">
    <source>
        <dbReference type="ARBA" id="ARBA00044502"/>
    </source>
</evidence>
<proteinExistence type="inferred from homology"/>
<keyword evidence="11" id="KW-0119">Carbohydrate metabolism</keyword>
<accession>A0ABR2HYZ1</accession>
<dbReference type="InterPro" id="IPR005103">
    <property type="entry name" value="AA9_LPMO"/>
</dbReference>
<keyword evidence="10" id="KW-1015">Disulfide bond</keyword>
<dbReference type="CDD" id="cd21175">
    <property type="entry name" value="LPMO_AA9"/>
    <property type="match status" value="1"/>
</dbReference>
<comment type="caution">
    <text evidence="17">The sequence shown here is derived from an EMBL/GenBank/DDBJ whole genome shotgun (WGS) entry which is preliminary data.</text>
</comment>
<keyword evidence="18" id="KW-1185">Reference proteome</keyword>
<reference evidence="17 18" key="1">
    <citation type="journal article" date="2024" name="IMA Fungus">
        <title>Apiospora arundinis, a panoply of carbohydrate-active enzymes and secondary metabolites.</title>
        <authorList>
            <person name="Sorensen T."/>
            <person name="Petersen C."/>
            <person name="Muurmann A.T."/>
            <person name="Christiansen J.V."/>
            <person name="Brundto M.L."/>
            <person name="Overgaard C.K."/>
            <person name="Boysen A.T."/>
            <person name="Wollenberg R.D."/>
            <person name="Larsen T.O."/>
            <person name="Sorensen J.L."/>
            <person name="Nielsen K.L."/>
            <person name="Sondergaard T.E."/>
        </authorList>
    </citation>
    <scope>NUCLEOTIDE SEQUENCE [LARGE SCALE GENOMIC DNA]</scope>
    <source>
        <strain evidence="17 18">AAU 773</strain>
    </source>
</reference>
<keyword evidence="4" id="KW-0479">Metal-binding</keyword>
<dbReference type="PANTHER" id="PTHR33353">
    <property type="entry name" value="PUTATIVE (AFU_ORTHOLOGUE AFUA_1G12560)-RELATED"/>
    <property type="match status" value="1"/>
</dbReference>
<feature type="domain" description="Auxiliary Activity family 9 catalytic" evidence="16">
    <location>
        <begin position="133"/>
        <end position="335"/>
    </location>
</feature>
<evidence type="ECO:0000313" key="17">
    <source>
        <dbReference type="EMBL" id="KAK8854987.1"/>
    </source>
</evidence>
<comment type="cofactor">
    <cofactor evidence="1">
        <name>Cu(2+)</name>
        <dbReference type="ChEBI" id="CHEBI:29036"/>
    </cofactor>
</comment>
<organism evidence="17 18">
    <name type="scientific">Apiospora arundinis</name>
    <dbReference type="NCBI Taxonomy" id="335852"/>
    <lineage>
        <taxon>Eukaryota</taxon>
        <taxon>Fungi</taxon>
        <taxon>Dikarya</taxon>
        <taxon>Ascomycota</taxon>
        <taxon>Pezizomycotina</taxon>
        <taxon>Sordariomycetes</taxon>
        <taxon>Xylariomycetidae</taxon>
        <taxon>Amphisphaeriales</taxon>
        <taxon>Apiosporaceae</taxon>
        <taxon>Apiospora</taxon>
    </lineage>
</organism>
<evidence type="ECO:0000256" key="1">
    <source>
        <dbReference type="ARBA" id="ARBA00001973"/>
    </source>
</evidence>
<keyword evidence="17" id="KW-0378">Hydrolase</keyword>
<evidence type="ECO:0000313" key="18">
    <source>
        <dbReference type="Proteomes" id="UP001390339"/>
    </source>
</evidence>
<protein>
    <recommendedName>
        <fullName evidence="15">lytic cellulose monooxygenase (C4-dehydrogenating)</fullName>
        <ecNumber evidence="15">1.14.99.56</ecNumber>
    </recommendedName>
</protein>
<comment type="similarity">
    <text evidence="13">Belongs to the polysaccharide monooxygenase AA9 family.</text>
</comment>
<evidence type="ECO:0000256" key="3">
    <source>
        <dbReference type="ARBA" id="ARBA00022525"/>
    </source>
</evidence>
<evidence type="ECO:0000256" key="6">
    <source>
        <dbReference type="ARBA" id="ARBA00023001"/>
    </source>
</evidence>
<keyword evidence="9" id="KW-0503">Monooxygenase</keyword>
<keyword evidence="6" id="KW-0136">Cellulose degradation</keyword>
<dbReference type="Proteomes" id="UP001390339">
    <property type="component" value="Unassembled WGS sequence"/>
</dbReference>
<keyword evidence="12" id="KW-0624">Polysaccharide degradation</keyword>
<evidence type="ECO:0000256" key="7">
    <source>
        <dbReference type="ARBA" id="ARBA00023002"/>
    </source>
</evidence>
<evidence type="ECO:0000259" key="16">
    <source>
        <dbReference type="Pfam" id="PF03443"/>
    </source>
</evidence>
<evidence type="ECO:0000256" key="15">
    <source>
        <dbReference type="ARBA" id="ARBA00047174"/>
    </source>
</evidence>
<evidence type="ECO:0000256" key="5">
    <source>
        <dbReference type="ARBA" id="ARBA00022729"/>
    </source>
</evidence>
<dbReference type="InterPro" id="IPR049892">
    <property type="entry name" value="AA9"/>
</dbReference>
<evidence type="ECO:0000256" key="2">
    <source>
        <dbReference type="ARBA" id="ARBA00004613"/>
    </source>
</evidence>
<dbReference type="GO" id="GO:0016787">
    <property type="term" value="F:hydrolase activity"/>
    <property type="evidence" value="ECO:0007669"/>
    <property type="project" value="UniProtKB-KW"/>
</dbReference>
<dbReference type="Pfam" id="PF03443">
    <property type="entry name" value="AA9"/>
    <property type="match status" value="1"/>
</dbReference>
<sequence length="345" mass="36829">MQTPSVATSYSHTDFAFGPTLQYSIACHEVGQGGAWSCYKKPSLRIAGQRPGSCERRGHVHRKGGVVPHCRSSGPEYITGLDIPSSEVWFPSLLTQPNQPNRLPPQPESIIHHSLTMKAAAAALFLASAASAHYTFPALIHNGQKTGDWEYVRKTENFQSHGPVQDVTSPLMTCYASGNQGAKTLSVSAGDTVGFTIDPDIQHPGPMAYYLAKAPSGQTAESFDGKGNVWFKIYQDGPKFGTNVNGLSWPSDKLTQTTVKIPTCIAEGAYLLRVEHIGLHSAGQVGGAQFYLACAQLNITSSGTKTPAGVALPGAYKATDPGIEINLYYPLPTSYTNPGPAVMTC</sequence>
<keyword evidence="7" id="KW-0560">Oxidoreductase</keyword>
<evidence type="ECO:0000256" key="4">
    <source>
        <dbReference type="ARBA" id="ARBA00022723"/>
    </source>
</evidence>
<dbReference type="Gene3D" id="2.70.50.70">
    <property type="match status" value="1"/>
</dbReference>
<comment type="subcellular location">
    <subcellularLocation>
        <location evidence="2">Secreted</location>
    </subcellularLocation>
</comment>
<evidence type="ECO:0000256" key="8">
    <source>
        <dbReference type="ARBA" id="ARBA00023008"/>
    </source>
</evidence>
<gene>
    <name evidence="17" type="ORF">PGQ11_010899</name>
</gene>
<dbReference type="EC" id="1.14.99.56" evidence="15"/>